<name>A0A0D0BCI4_9AGAM</name>
<keyword evidence="2" id="KW-1185">Reference proteome</keyword>
<dbReference type="InParanoid" id="A0A0D0BCI4"/>
<accession>A0A0D0BCI4</accession>
<proteinExistence type="predicted"/>
<evidence type="ECO:0000313" key="1">
    <source>
        <dbReference type="EMBL" id="KIK43972.1"/>
    </source>
</evidence>
<sequence length="80" mass="8798">MFKSEIRRPRRQNQSWVCHLTPVLLRTGPINAALMQISSSKLCISSVLRVGSPAGSAVLPECLQTCADPAMHPVRYTMCS</sequence>
<dbReference type="AlphaFoldDB" id="A0A0D0BCI4"/>
<evidence type="ECO:0000313" key="2">
    <source>
        <dbReference type="Proteomes" id="UP000054485"/>
    </source>
</evidence>
<gene>
    <name evidence="1" type="ORF">CY34DRAFT_663619</name>
</gene>
<dbReference type="Proteomes" id="UP000054485">
    <property type="component" value="Unassembled WGS sequence"/>
</dbReference>
<reference evidence="2" key="2">
    <citation type="submission" date="2015-01" db="EMBL/GenBank/DDBJ databases">
        <title>Evolutionary Origins and Diversification of the Mycorrhizal Mutualists.</title>
        <authorList>
            <consortium name="DOE Joint Genome Institute"/>
            <consortium name="Mycorrhizal Genomics Consortium"/>
            <person name="Kohler A."/>
            <person name="Kuo A."/>
            <person name="Nagy L.G."/>
            <person name="Floudas D."/>
            <person name="Copeland A."/>
            <person name="Barry K.W."/>
            <person name="Cichocki N."/>
            <person name="Veneault-Fourrey C."/>
            <person name="LaButti K."/>
            <person name="Lindquist E.A."/>
            <person name="Lipzen A."/>
            <person name="Lundell T."/>
            <person name="Morin E."/>
            <person name="Murat C."/>
            <person name="Riley R."/>
            <person name="Ohm R."/>
            <person name="Sun H."/>
            <person name="Tunlid A."/>
            <person name="Henrissat B."/>
            <person name="Grigoriev I.V."/>
            <person name="Hibbett D.S."/>
            <person name="Martin F."/>
        </authorList>
    </citation>
    <scope>NUCLEOTIDE SEQUENCE [LARGE SCALE GENOMIC DNA]</scope>
    <source>
        <strain evidence="2">UH-Slu-Lm8-n1</strain>
    </source>
</reference>
<dbReference type="HOGENOM" id="CLU_2591398_0_0_1"/>
<protein>
    <submittedName>
        <fullName evidence="1">Uncharacterized protein</fullName>
    </submittedName>
</protein>
<reference evidence="1 2" key="1">
    <citation type="submission" date="2014-04" db="EMBL/GenBank/DDBJ databases">
        <authorList>
            <consortium name="DOE Joint Genome Institute"/>
            <person name="Kuo A."/>
            <person name="Ruytinx J."/>
            <person name="Rineau F."/>
            <person name="Colpaert J."/>
            <person name="Kohler A."/>
            <person name="Nagy L.G."/>
            <person name="Floudas D."/>
            <person name="Copeland A."/>
            <person name="Barry K.W."/>
            <person name="Cichocki N."/>
            <person name="Veneault-Fourrey C."/>
            <person name="LaButti K."/>
            <person name="Lindquist E.A."/>
            <person name="Lipzen A."/>
            <person name="Lundell T."/>
            <person name="Morin E."/>
            <person name="Murat C."/>
            <person name="Sun H."/>
            <person name="Tunlid A."/>
            <person name="Henrissat B."/>
            <person name="Grigoriev I.V."/>
            <person name="Hibbett D.S."/>
            <person name="Martin F."/>
            <person name="Nordberg H.P."/>
            <person name="Cantor M.N."/>
            <person name="Hua S.X."/>
        </authorList>
    </citation>
    <scope>NUCLEOTIDE SEQUENCE [LARGE SCALE GENOMIC DNA]</scope>
    <source>
        <strain evidence="1 2">UH-Slu-Lm8-n1</strain>
    </source>
</reference>
<organism evidence="1 2">
    <name type="scientific">Suillus luteus UH-Slu-Lm8-n1</name>
    <dbReference type="NCBI Taxonomy" id="930992"/>
    <lineage>
        <taxon>Eukaryota</taxon>
        <taxon>Fungi</taxon>
        <taxon>Dikarya</taxon>
        <taxon>Basidiomycota</taxon>
        <taxon>Agaricomycotina</taxon>
        <taxon>Agaricomycetes</taxon>
        <taxon>Agaricomycetidae</taxon>
        <taxon>Boletales</taxon>
        <taxon>Suillineae</taxon>
        <taxon>Suillaceae</taxon>
        <taxon>Suillus</taxon>
    </lineage>
</organism>
<dbReference type="EMBL" id="KN835200">
    <property type="protein sequence ID" value="KIK43972.1"/>
    <property type="molecule type" value="Genomic_DNA"/>
</dbReference>